<proteinExistence type="predicted"/>
<dbReference type="AlphaFoldDB" id="A0A1H4KSA7"/>
<feature type="signal peptide" evidence="1">
    <location>
        <begin position="1"/>
        <end position="24"/>
    </location>
</feature>
<evidence type="ECO:0000256" key="1">
    <source>
        <dbReference type="SAM" id="SignalP"/>
    </source>
</evidence>
<dbReference type="Proteomes" id="UP000198742">
    <property type="component" value="Unassembled WGS sequence"/>
</dbReference>
<name>A0A1H4KSA7_9ACTN</name>
<keyword evidence="3" id="KW-1185">Reference proteome</keyword>
<dbReference type="EMBL" id="FNRT01000002">
    <property type="protein sequence ID" value="SEB61420.1"/>
    <property type="molecule type" value="Genomic_DNA"/>
</dbReference>
<keyword evidence="1" id="KW-0732">Signal</keyword>
<reference evidence="3" key="1">
    <citation type="submission" date="2016-10" db="EMBL/GenBank/DDBJ databases">
        <authorList>
            <person name="Varghese N."/>
            <person name="Submissions S."/>
        </authorList>
    </citation>
    <scope>NUCLEOTIDE SEQUENCE [LARGE SCALE GENOMIC DNA]</scope>
    <source>
        <strain evidence="3">DSM 22017</strain>
    </source>
</reference>
<evidence type="ECO:0000313" key="3">
    <source>
        <dbReference type="Proteomes" id="UP000198742"/>
    </source>
</evidence>
<organism evidence="2 3">
    <name type="scientific">Nocardioides exalbidus</name>
    <dbReference type="NCBI Taxonomy" id="402596"/>
    <lineage>
        <taxon>Bacteria</taxon>
        <taxon>Bacillati</taxon>
        <taxon>Actinomycetota</taxon>
        <taxon>Actinomycetes</taxon>
        <taxon>Propionibacteriales</taxon>
        <taxon>Nocardioidaceae</taxon>
        <taxon>Nocardioides</taxon>
    </lineage>
</organism>
<protein>
    <recommendedName>
        <fullName evidence="4">P/Homo B domain-containing protein</fullName>
    </recommendedName>
</protein>
<evidence type="ECO:0000313" key="2">
    <source>
        <dbReference type="EMBL" id="SEB61420.1"/>
    </source>
</evidence>
<evidence type="ECO:0008006" key="4">
    <source>
        <dbReference type="Google" id="ProtNLM"/>
    </source>
</evidence>
<feature type="chain" id="PRO_5011731176" description="P/Homo B domain-containing protein" evidence="1">
    <location>
        <begin position="25"/>
        <end position="287"/>
    </location>
</feature>
<gene>
    <name evidence="2" type="ORF">SAMN04489844_0680</name>
</gene>
<dbReference type="STRING" id="402596.SAMN04489844_0680"/>
<sequence length="287" mass="29856">MLAVAAVTAAATLSSAGTTPTARATVPCTLAQPALVAATDVQPGETVGRSFTLAPPDGRTDLSIADVDVAFSFDDYTSGPEIHIAHGGVNLQLMGPYTPSPAGGPFSLTFDDEAAAPLAPDSSSGGRYKPPQVDGFLPLAAFDATPVGGAYSISVTNYSSAPVRLRDWTLVITPSACDAPPPTTTPPSCTVACAYPRTVGIKHRRKTHRLTGRVASVATGCSSRVPVTIWRVGRSKDRKVLVVTTRGSGAYATKAPRRAGRYYATVGSTIEPLCGADRSRTVRVKRR</sequence>
<accession>A0A1H4KSA7</accession>